<dbReference type="PANTHER" id="PTHR16023">
    <property type="entry name" value="TAX1 BINDING PROTEIN-RELATED"/>
    <property type="match status" value="1"/>
</dbReference>
<name>A0A9Q0RZK1_9DIPT</name>
<comment type="similarity">
    <text evidence="2">Belongs to the VAC14 family.</text>
</comment>
<organism evidence="9 10">
    <name type="scientific">Pseudolycoriella hygida</name>
    <dbReference type="NCBI Taxonomy" id="35572"/>
    <lineage>
        <taxon>Eukaryota</taxon>
        <taxon>Metazoa</taxon>
        <taxon>Ecdysozoa</taxon>
        <taxon>Arthropoda</taxon>
        <taxon>Hexapoda</taxon>
        <taxon>Insecta</taxon>
        <taxon>Pterygota</taxon>
        <taxon>Neoptera</taxon>
        <taxon>Endopterygota</taxon>
        <taxon>Diptera</taxon>
        <taxon>Nematocera</taxon>
        <taxon>Sciaroidea</taxon>
        <taxon>Sciaridae</taxon>
        <taxon>Pseudolycoriella</taxon>
    </lineage>
</organism>
<comment type="caution">
    <text evidence="9">The sequence shown here is derived from an EMBL/GenBank/DDBJ whole genome shotgun (WGS) entry which is preliminary data.</text>
</comment>
<dbReference type="InterPro" id="IPR026825">
    <property type="entry name" value="Vac14"/>
</dbReference>
<gene>
    <name evidence="9" type="primary">vac14</name>
    <name evidence="9" type="ORF">Bhyg_10699</name>
</gene>
<dbReference type="Pfam" id="PF12755">
    <property type="entry name" value="Vac14_Fab1_bd"/>
    <property type="match status" value="1"/>
</dbReference>
<comment type="subunit">
    <text evidence="7">Forms pentamers. Component of the PI(3,5)P2 regulatory complex/PAS complex, at least composed of PIKFYVE, FIG4 and VAC14. VAC14 nucleates the assembly of the complex and serves as a scaffold by pentamerizing into a star-shaped structure, which can bind a single copy each of PIKFYVE and FIG4 and coordinates their activities. Interacts with NOS1.</text>
</comment>
<dbReference type="OrthoDB" id="5574975at2759"/>
<evidence type="ECO:0000256" key="7">
    <source>
        <dbReference type="ARBA" id="ARBA00047092"/>
    </source>
</evidence>
<accession>A0A9Q0RZK1</accession>
<dbReference type="PANTHER" id="PTHR16023:SF0">
    <property type="entry name" value="PROTEIN VAC14 HOMOLOG"/>
    <property type="match status" value="1"/>
</dbReference>
<evidence type="ECO:0000256" key="4">
    <source>
        <dbReference type="ARBA" id="ARBA00022737"/>
    </source>
</evidence>
<dbReference type="EMBL" id="WJQU01000003">
    <property type="protein sequence ID" value="KAJ6637968.1"/>
    <property type="molecule type" value="Genomic_DNA"/>
</dbReference>
<reference evidence="9" key="1">
    <citation type="submission" date="2022-07" db="EMBL/GenBank/DDBJ databases">
        <authorList>
            <person name="Trinca V."/>
            <person name="Uliana J.V.C."/>
            <person name="Torres T.T."/>
            <person name="Ward R.J."/>
            <person name="Monesi N."/>
        </authorList>
    </citation>
    <scope>NUCLEOTIDE SEQUENCE</scope>
    <source>
        <strain evidence="9">HSMRA1968</strain>
        <tissue evidence="9">Whole embryos</tissue>
    </source>
</reference>
<dbReference type="Gene3D" id="1.25.10.10">
    <property type="entry name" value="Leucine-rich Repeat Variant"/>
    <property type="match status" value="2"/>
</dbReference>
<dbReference type="Pfam" id="PF11916">
    <property type="entry name" value="Vac14_Fig4_bd"/>
    <property type="match status" value="1"/>
</dbReference>
<evidence type="ECO:0000259" key="8">
    <source>
        <dbReference type="Pfam" id="PF11916"/>
    </source>
</evidence>
<feature type="domain" description="Vacuolar protein 14 C-terminal Fig4-binding" evidence="8">
    <location>
        <begin position="437"/>
        <end position="618"/>
    </location>
</feature>
<dbReference type="GO" id="GO:0006661">
    <property type="term" value="P:phosphatidylinositol biosynthetic process"/>
    <property type="evidence" value="ECO:0007669"/>
    <property type="project" value="InterPro"/>
</dbReference>
<evidence type="ECO:0000313" key="9">
    <source>
        <dbReference type="EMBL" id="KAJ6637968.1"/>
    </source>
</evidence>
<dbReference type="InterPro" id="IPR016024">
    <property type="entry name" value="ARM-type_fold"/>
</dbReference>
<dbReference type="GO" id="GO:0010008">
    <property type="term" value="C:endosome membrane"/>
    <property type="evidence" value="ECO:0007669"/>
    <property type="project" value="TreeGrafter"/>
</dbReference>
<proteinExistence type="inferred from homology"/>
<keyword evidence="5" id="KW-0472">Membrane</keyword>
<evidence type="ECO:0000256" key="1">
    <source>
        <dbReference type="ARBA" id="ARBA00004308"/>
    </source>
</evidence>
<feature type="non-terminal residue" evidence="9">
    <location>
        <position position="1"/>
    </location>
</feature>
<evidence type="ECO:0000256" key="6">
    <source>
        <dbReference type="ARBA" id="ARBA00045654"/>
    </source>
</evidence>
<dbReference type="AlphaFoldDB" id="A0A9Q0RZK1"/>
<dbReference type="InterPro" id="IPR021841">
    <property type="entry name" value="VAC14_Fig4p-bd"/>
</dbReference>
<evidence type="ECO:0000256" key="2">
    <source>
        <dbReference type="ARBA" id="ARBA00010225"/>
    </source>
</evidence>
<dbReference type="InterPro" id="IPR011989">
    <property type="entry name" value="ARM-like"/>
</dbReference>
<comment type="subcellular location">
    <subcellularLocation>
        <location evidence="1">Endomembrane system</location>
    </subcellularLocation>
</comment>
<dbReference type="Proteomes" id="UP001151699">
    <property type="component" value="Chromosome X"/>
</dbReference>
<evidence type="ECO:0000256" key="5">
    <source>
        <dbReference type="ARBA" id="ARBA00023136"/>
    </source>
</evidence>
<dbReference type="GO" id="GO:0070772">
    <property type="term" value="C:PAS complex"/>
    <property type="evidence" value="ECO:0007669"/>
    <property type="project" value="InterPro"/>
</dbReference>
<keyword evidence="10" id="KW-1185">Reference proteome</keyword>
<sequence>MESNYAPLTEACAKALSDKTYEKRKAAALEIEKMVSEFNKAKNANQIRKLLNLLGNDFSISRDSNKRKGGLIGLAAVSIGLGKDSEKFINELVRPILNCLADPELKVRYFASESLYNVVKVARGAIVPLFPDIFSALSRLVTDPDQSDIVTESSQTFDLDSFIPLIRERVYPNNSFSRQFVISWISVLNAVPEINMVVYLPEILDGLFQMLEDNMVEIHRMCETLLSQFLRSIQNDPNAADMAKMSNILIIHAQSTNELIQYTAIIWIRDFVQLSGPKMLSFASGIFTAILPCLAYEGDSRKHIKETAQAVNKTMLELVSSKSDMSQIFKHLDLDSIMEVLRQYLAHSSVDTKVAVLKWIHHLFTEAKDKMSAHASGLFPVLLGILSDNSDEVVLQGLIVLAEIVDTTNTTDTNINKTHYRKFLISLLNLFSEEKPFLENRGSLIIRQLCVLLNAEFIYRTFAEIILEETVNVKFASIMVRTLHTILVTSSELFELRSQLKDIRNEKAASLFQCLYKSWCHCPISTLSLCLLSQCYQHCSELVLIFGDLEITVEFITEIDKLVQLIESPIFASLRLTLVSNNKNRADAKHLSQALFGILMLLPQTEAFKCLSNRLQCVPNYWGMPNEVNDSQSIQCQSKIDFNDLLNYFQKIQRNHHLHRINQRKRTVALWDGEISKDGR</sequence>
<evidence type="ECO:0000256" key="3">
    <source>
        <dbReference type="ARBA" id="ARBA00013840"/>
    </source>
</evidence>
<dbReference type="SUPFAM" id="SSF48371">
    <property type="entry name" value="ARM repeat"/>
    <property type="match status" value="1"/>
</dbReference>
<evidence type="ECO:0000313" key="10">
    <source>
        <dbReference type="Proteomes" id="UP001151699"/>
    </source>
</evidence>
<protein>
    <recommendedName>
        <fullName evidence="3">Protein VAC14 homolog</fullName>
    </recommendedName>
</protein>
<comment type="function">
    <text evidence="6">Scaffold protein component of the PI(3,5)P2 regulatory complex which regulates both the synthesis and turnover of phosphatidylinositol 3,5-bisphosphate (PtdIns(3,5)P2). Pentamerizes into a star-shaped structure and nucleates the assembly of the complex. The pentamer binds a single copy each of PIKFYVE and FIG4 and coordinates both PIKfyve kinase activity and FIG4 phosphatase activity, being required to maintain normal levels of phosphatidylinositol 3-phosphate (PtdIns(3)P) and phosphatidylinositol 5-phosphate (PtdIns(5)P). Plays a role in the biogenesis of endosome carrier vesicles (ECV) / multivesicular bodies (MVB) transport intermediates from early endosomes.</text>
</comment>
<keyword evidence="4" id="KW-0677">Repeat</keyword>